<organism evidence="1 2">
    <name type="scientific">Trichomalopsis sarcophagae</name>
    <dbReference type="NCBI Taxonomy" id="543379"/>
    <lineage>
        <taxon>Eukaryota</taxon>
        <taxon>Metazoa</taxon>
        <taxon>Ecdysozoa</taxon>
        <taxon>Arthropoda</taxon>
        <taxon>Hexapoda</taxon>
        <taxon>Insecta</taxon>
        <taxon>Pterygota</taxon>
        <taxon>Neoptera</taxon>
        <taxon>Endopterygota</taxon>
        <taxon>Hymenoptera</taxon>
        <taxon>Apocrita</taxon>
        <taxon>Proctotrupomorpha</taxon>
        <taxon>Chalcidoidea</taxon>
        <taxon>Pteromalidae</taxon>
        <taxon>Pteromalinae</taxon>
        <taxon>Trichomalopsis</taxon>
    </lineage>
</organism>
<protein>
    <submittedName>
        <fullName evidence="1">Uncharacterized protein</fullName>
    </submittedName>
</protein>
<evidence type="ECO:0000313" key="2">
    <source>
        <dbReference type="Proteomes" id="UP000215335"/>
    </source>
</evidence>
<accession>A0A232ES47</accession>
<sequence>MPACMLASRDRKMPTFCFRSCRCHTASTHGRHSDKVSCRRNVSTRAAKMSTL</sequence>
<keyword evidence="2" id="KW-1185">Reference proteome</keyword>
<comment type="caution">
    <text evidence="1">The sequence shown here is derived from an EMBL/GenBank/DDBJ whole genome shotgun (WGS) entry which is preliminary data.</text>
</comment>
<gene>
    <name evidence="1" type="ORF">TSAR_005393</name>
</gene>
<dbReference type="EMBL" id="NNAY01002510">
    <property type="protein sequence ID" value="OXU21162.1"/>
    <property type="molecule type" value="Genomic_DNA"/>
</dbReference>
<reference evidence="1 2" key="1">
    <citation type="journal article" date="2017" name="Curr. Biol.">
        <title>The Evolution of Venom by Co-option of Single-Copy Genes.</title>
        <authorList>
            <person name="Martinson E.O."/>
            <person name="Mrinalini"/>
            <person name="Kelkar Y.D."/>
            <person name="Chang C.H."/>
            <person name="Werren J.H."/>
        </authorList>
    </citation>
    <scope>NUCLEOTIDE SEQUENCE [LARGE SCALE GENOMIC DNA]</scope>
    <source>
        <strain evidence="1 2">Alberta</strain>
        <tissue evidence="1">Whole body</tissue>
    </source>
</reference>
<name>A0A232ES47_9HYME</name>
<dbReference type="AlphaFoldDB" id="A0A232ES47"/>
<evidence type="ECO:0000313" key="1">
    <source>
        <dbReference type="EMBL" id="OXU21162.1"/>
    </source>
</evidence>
<proteinExistence type="predicted"/>
<dbReference type="Proteomes" id="UP000215335">
    <property type="component" value="Unassembled WGS sequence"/>
</dbReference>